<dbReference type="EMBL" id="LPWF01000016">
    <property type="protein sequence ID" value="ODR99760.1"/>
    <property type="molecule type" value="Genomic_DNA"/>
</dbReference>
<evidence type="ECO:0000313" key="1">
    <source>
        <dbReference type="EMBL" id="ODR99760.1"/>
    </source>
</evidence>
<sequence length="84" mass="9201">MLLAASVASGPAFAESARMVCERACIATYKAKTDRVQSKLKECRADFSIPRPPCDAAQLTEDYALDTYRQCEKKCVKLTIAPPS</sequence>
<keyword evidence="2" id="KW-1185">Reference proteome</keyword>
<protein>
    <submittedName>
        <fullName evidence="1">Uncharacterized protein</fullName>
    </submittedName>
</protein>
<gene>
    <name evidence="1" type="ORF">AUC69_09165</name>
</gene>
<name>A0A1E3W1V7_9HYPH</name>
<reference evidence="1 2" key="1">
    <citation type="journal article" date="2016" name="Environ. Microbiol.">
        <title>New Methyloceanibacter diversity from North Sea sediments includes methanotroph containing solely the soluble methane monooxygenase.</title>
        <authorList>
            <person name="Vekeman B."/>
            <person name="Kerckhof F.M."/>
            <person name="Cremers G."/>
            <person name="de Vos P."/>
            <person name="Vandamme P."/>
            <person name="Boon N."/>
            <person name="Op den Camp H.J."/>
            <person name="Heylen K."/>
        </authorList>
    </citation>
    <scope>NUCLEOTIDE SEQUENCE [LARGE SCALE GENOMIC DNA]</scope>
    <source>
        <strain evidence="1 2">R-67175</strain>
    </source>
</reference>
<accession>A0A1E3W1V7</accession>
<organism evidence="1 2">
    <name type="scientific">Methyloceanibacter superfactus</name>
    <dbReference type="NCBI Taxonomy" id="1774969"/>
    <lineage>
        <taxon>Bacteria</taxon>
        <taxon>Pseudomonadati</taxon>
        <taxon>Pseudomonadota</taxon>
        <taxon>Alphaproteobacteria</taxon>
        <taxon>Hyphomicrobiales</taxon>
        <taxon>Hyphomicrobiaceae</taxon>
        <taxon>Methyloceanibacter</taxon>
    </lineage>
</organism>
<dbReference type="Proteomes" id="UP000094472">
    <property type="component" value="Unassembled WGS sequence"/>
</dbReference>
<proteinExistence type="predicted"/>
<comment type="caution">
    <text evidence="1">The sequence shown here is derived from an EMBL/GenBank/DDBJ whole genome shotgun (WGS) entry which is preliminary data.</text>
</comment>
<dbReference type="AlphaFoldDB" id="A0A1E3W1V7"/>
<evidence type="ECO:0000313" key="2">
    <source>
        <dbReference type="Proteomes" id="UP000094472"/>
    </source>
</evidence>